<evidence type="ECO:0000256" key="1">
    <source>
        <dbReference type="SAM" id="MobiDB-lite"/>
    </source>
</evidence>
<organism evidence="2 3">
    <name type="scientific">Cyphomyrmex costatus</name>
    <dbReference type="NCBI Taxonomy" id="456900"/>
    <lineage>
        <taxon>Eukaryota</taxon>
        <taxon>Metazoa</taxon>
        <taxon>Ecdysozoa</taxon>
        <taxon>Arthropoda</taxon>
        <taxon>Hexapoda</taxon>
        <taxon>Insecta</taxon>
        <taxon>Pterygota</taxon>
        <taxon>Neoptera</taxon>
        <taxon>Endopterygota</taxon>
        <taxon>Hymenoptera</taxon>
        <taxon>Apocrita</taxon>
        <taxon>Aculeata</taxon>
        <taxon>Formicoidea</taxon>
        <taxon>Formicidae</taxon>
        <taxon>Myrmicinae</taxon>
        <taxon>Cyphomyrmex</taxon>
    </lineage>
</organism>
<name>A0A195CYC5_9HYME</name>
<dbReference type="EMBL" id="KQ977115">
    <property type="protein sequence ID" value="KYN05641.1"/>
    <property type="molecule type" value="Genomic_DNA"/>
</dbReference>
<evidence type="ECO:0000313" key="3">
    <source>
        <dbReference type="Proteomes" id="UP000078542"/>
    </source>
</evidence>
<evidence type="ECO:0000313" key="2">
    <source>
        <dbReference type="EMBL" id="KYN05641.1"/>
    </source>
</evidence>
<accession>A0A195CYC5</accession>
<reference evidence="2 3" key="1">
    <citation type="submission" date="2016-03" db="EMBL/GenBank/DDBJ databases">
        <title>Cyphomyrmex costatus WGS genome.</title>
        <authorList>
            <person name="Nygaard S."/>
            <person name="Hu H."/>
            <person name="Boomsma J."/>
            <person name="Zhang G."/>
        </authorList>
    </citation>
    <scope>NUCLEOTIDE SEQUENCE [LARGE SCALE GENOMIC DNA]</scope>
    <source>
        <strain evidence="2">MS0001</strain>
        <tissue evidence="2">Whole body</tissue>
    </source>
</reference>
<protein>
    <submittedName>
        <fullName evidence="2">Uncharacterized protein</fullName>
    </submittedName>
</protein>
<dbReference type="Proteomes" id="UP000078542">
    <property type="component" value="Unassembled WGS sequence"/>
</dbReference>
<feature type="region of interest" description="Disordered" evidence="1">
    <location>
        <begin position="24"/>
        <end position="47"/>
    </location>
</feature>
<keyword evidence="3" id="KW-1185">Reference proteome</keyword>
<gene>
    <name evidence="2" type="ORF">ALC62_03434</name>
</gene>
<proteinExistence type="predicted"/>
<dbReference type="AlphaFoldDB" id="A0A195CYC5"/>
<sequence length="97" mass="10776">MHHFGRRPRINACTHLESALHPRYPPDPVVSRRGGAGDGVKEREREEGALPRIAVSYSRDNCGLRVRERVLFAGSAVPQDPKSITWLYGTGVRDAAQ</sequence>